<proteinExistence type="predicted"/>
<dbReference type="InterPro" id="IPR051414">
    <property type="entry name" value="Adenylate-forming_Reductase"/>
</dbReference>
<dbReference type="EMBL" id="KV427666">
    <property type="protein sequence ID" value="KZT01340.1"/>
    <property type="molecule type" value="Genomic_DNA"/>
</dbReference>
<dbReference type="InterPro" id="IPR020806">
    <property type="entry name" value="PKS_PP-bd"/>
</dbReference>
<dbReference type="SUPFAM" id="SSF51735">
    <property type="entry name" value="NAD(P)-binding Rossmann-fold domains"/>
    <property type="match status" value="1"/>
</dbReference>
<dbReference type="InterPro" id="IPR036736">
    <property type="entry name" value="ACP-like_sf"/>
</dbReference>
<accession>A0A165BN30</accession>
<dbReference type="Proteomes" id="UP000076871">
    <property type="component" value="Unassembled WGS sequence"/>
</dbReference>
<dbReference type="InterPro" id="IPR000873">
    <property type="entry name" value="AMP-dep_synth/lig_dom"/>
</dbReference>
<dbReference type="InParanoid" id="A0A165BN30"/>
<dbReference type="SMART" id="SM00823">
    <property type="entry name" value="PKS_PP"/>
    <property type="match status" value="1"/>
</dbReference>
<dbReference type="PANTHER" id="PTHR43439">
    <property type="entry name" value="PHENYLACETATE-COENZYME A LIGASE"/>
    <property type="match status" value="1"/>
</dbReference>
<dbReference type="SUPFAM" id="SSF47336">
    <property type="entry name" value="ACP-like"/>
    <property type="match status" value="1"/>
</dbReference>
<evidence type="ECO:0000256" key="3">
    <source>
        <dbReference type="SAM" id="MobiDB-lite"/>
    </source>
</evidence>
<gene>
    <name evidence="5" type="ORF">LAESUDRAFT_745459</name>
</gene>
<organism evidence="5 6">
    <name type="scientific">Laetiporus sulphureus 93-53</name>
    <dbReference type="NCBI Taxonomy" id="1314785"/>
    <lineage>
        <taxon>Eukaryota</taxon>
        <taxon>Fungi</taxon>
        <taxon>Dikarya</taxon>
        <taxon>Basidiomycota</taxon>
        <taxon>Agaricomycotina</taxon>
        <taxon>Agaricomycetes</taxon>
        <taxon>Polyporales</taxon>
        <taxon>Laetiporus</taxon>
    </lineage>
</organism>
<evidence type="ECO:0000259" key="4">
    <source>
        <dbReference type="PROSITE" id="PS50075"/>
    </source>
</evidence>
<dbReference type="PROSITE" id="PS50075">
    <property type="entry name" value="CARRIER"/>
    <property type="match status" value="1"/>
</dbReference>
<dbReference type="InterPro" id="IPR036291">
    <property type="entry name" value="NAD(P)-bd_dom_sf"/>
</dbReference>
<dbReference type="RefSeq" id="XP_040759080.1">
    <property type="nucleotide sequence ID" value="XM_040911374.1"/>
</dbReference>
<dbReference type="GeneID" id="63828402"/>
<dbReference type="Gene3D" id="3.40.50.720">
    <property type="entry name" value="NAD(P)-binding Rossmann-like Domain"/>
    <property type="match status" value="1"/>
</dbReference>
<dbReference type="OrthoDB" id="429813at2759"/>
<sequence length="1088" mass="121332">MHPRRSLPKPPQTQARTSTTFCPPPLDGSLTLPEIFDWHLDHTPDHRLFLFAKDDGSIRTIYWPEGVRAIYAGAKVIKDHVGANVQNDDVPIVAILAPSDAIPYFTMTMSIMRANCIAFPISPRNSPLAVAHLVSKTGVRHILVGREQATTDLANEAIQILKLQHPSVALPELSPMPLLEELFLPPEEQLSGDLVKYRYRGPDATAIILHSSGSTAFPKPVYWTNHRFLQLCLIPYFGERDLTDQVFSLHVMPMYHGMGILQLCWTASSGLVISSFEPKSPAPVPTPDALFTAAKATNSDIIFCVPSFIEAWSRNPEYVKWLSTRQGVLFGGGPLNKEAGDYLTSQGVSIFILYGSTEGGIMSCICPPEKVGYDWDYFRLPDLVTPEMQPYGDNTFEFVMVSNDFCRPSVLNTKVNGVDGYATSDLLAPHATKPGYWRIFGRTDDQIMHNTGEKTNPGPLENMLNQDPHVLASVMFGRGRFQAGVLVDPKPEYKFDPSDQSKLAEFRNMIWPTIERMNAYAPQHSRLFKEMILVSKPSKPFTYTAKNTARRQAVIDDYEEEINAAYDLVEESTQSSIPPPRRWDIVTTTKFVRAVVSKISVHHVQDSDDLFEHGCDSLQATWIRNSLLRALRESAQLDTRTITGNFVYDHPTINRLAAFILSLASGSSHNVGFKDTRATAMRAMAAEYSGQFPARPIDAKVPRPEGQVVLVTGTTGSLGCHLLSRLVSDSEVSRIYALNRAARDKTSLLDRHRNALRAQSLSANLLEYEKSFLLEGDLTEDNFGLPFEVYEEMHRSVTHIIHNAWRVDFNLALTSFQSNVKGVRALINFALTSPLAETPRIIYTSSIGVFQNFNEDALQLEEPIEAEAAVGSGYSESKWVSEHILYEAARKTPLSCLIVRVGQLCGSIDGAWNIHEWFPSLVESTTKLKCFPEDHRVVDWVPLDVAAQAMVEFTKASHDYIVVHLVHPHPVSWSSIANSLSRELSVSLVEYTEWLARLESLLDSSHSESLEEVEALRDMRALRLLPFFRGLARTRGGNALGFPELAVEKAKNLSPTLANGAPLTADDAVKWLTYWRGIGLLPTLRTGL</sequence>
<keyword evidence="6" id="KW-1185">Reference proteome</keyword>
<dbReference type="GO" id="GO:0031177">
    <property type="term" value="F:phosphopantetheine binding"/>
    <property type="evidence" value="ECO:0007669"/>
    <property type="project" value="InterPro"/>
</dbReference>
<dbReference type="InterPro" id="IPR009081">
    <property type="entry name" value="PP-bd_ACP"/>
</dbReference>
<evidence type="ECO:0000313" key="5">
    <source>
        <dbReference type="EMBL" id="KZT01340.1"/>
    </source>
</evidence>
<feature type="domain" description="Carrier" evidence="4">
    <location>
        <begin position="583"/>
        <end position="664"/>
    </location>
</feature>
<dbReference type="Pfam" id="PF00501">
    <property type="entry name" value="AMP-binding"/>
    <property type="match status" value="1"/>
</dbReference>
<dbReference type="PANTHER" id="PTHR43439:SF2">
    <property type="entry name" value="ENZYME, PUTATIVE (JCVI)-RELATED"/>
    <property type="match status" value="1"/>
</dbReference>
<reference evidence="5 6" key="1">
    <citation type="journal article" date="2016" name="Mol. Biol. Evol.">
        <title>Comparative Genomics of Early-Diverging Mushroom-Forming Fungi Provides Insights into the Origins of Lignocellulose Decay Capabilities.</title>
        <authorList>
            <person name="Nagy L.G."/>
            <person name="Riley R."/>
            <person name="Tritt A."/>
            <person name="Adam C."/>
            <person name="Daum C."/>
            <person name="Floudas D."/>
            <person name="Sun H."/>
            <person name="Yadav J.S."/>
            <person name="Pangilinan J."/>
            <person name="Larsson K.H."/>
            <person name="Matsuura K."/>
            <person name="Barry K."/>
            <person name="Labutti K."/>
            <person name="Kuo R."/>
            <person name="Ohm R.A."/>
            <person name="Bhattacharya S.S."/>
            <person name="Shirouzu T."/>
            <person name="Yoshinaga Y."/>
            <person name="Martin F.M."/>
            <person name="Grigoriev I.V."/>
            <person name="Hibbett D.S."/>
        </authorList>
    </citation>
    <scope>NUCLEOTIDE SEQUENCE [LARGE SCALE GENOMIC DNA]</scope>
    <source>
        <strain evidence="5 6">93-53</strain>
    </source>
</reference>
<dbReference type="Pfam" id="PF07993">
    <property type="entry name" value="NAD_binding_4"/>
    <property type="match status" value="1"/>
</dbReference>
<dbReference type="Pfam" id="PF23562">
    <property type="entry name" value="AMP-binding_C_3"/>
    <property type="match status" value="1"/>
</dbReference>
<feature type="region of interest" description="Disordered" evidence="3">
    <location>
        <begin position="1"/>
        <end position="20"/>
    </location>
</feature>
<keyword evidence="2" id="KW-0597">Phosphoprotein</keyword>
<dbReference type="Gene3D" id="3.40.50.12780">
    <property type="entry name" value="N-terminal domain of ligase-like"/>
    <property type="match status" value="1"/>
</dbReference>
<evidence type="ECO:0000313" key="6">
    <source>
        <dbReference type="Proteomes" id="UP000076871"/>
    </source>
</evidence>
<protein>
    <submittedName>
        <fullName evidence="5">Acetyl-CoA synthetase-like protein</fullName>
    </submittedName>
</protein>
<dbReference type="STRING" id="1314785.A0A165BN30"/>
<keyword evidence="1" id="KW-0596">Phosphopantetheine</keyword>
<dbReference type="AlphaFoldDB" id="A0A165BN30"/>
<dbReference type="InterPro" id="IPR013120">
    <property type="entry name" value="FAR_NAD-bd"/>
</dbReference>
<dbReference type="InterPro" id="IPR042099">
    <property type="entry name" value="ANL_N_sf"/>
</dbReference>
<evidence type="ECO:0000256" key="1">
    <source>
        <dbReference type="ARBA" id="ARBA00022450"/>
    </source>
</evidence>
<evidence type="ECO:0000256" key="2">
    <source>
        <dbReference type="ARBA" id="ARBA00022553"/>
    </source>
</evidence>
<name>A0A165BN30_9APHY</name>
<dbReference type="Gene3D" id="1.10.1200.10">
    <property type="entry name" value="ACP-like"/>
    <property type="match status" value="1"/>
</dbReference>
<dbReference type="SUPFAM" id="SSF56801">
    <property type="entry name" value="Acetyl-CoA synthetase-like"/>
    <property type="match status" value="1"/>
</dbReference>